<organism evidence="7 8">
    <name type="scientific">Sphingomonas dokdonensis</name>
    <dbReference type="NCBI Taxonomy" id="344880"/>
    <lineage>
        <taxon>Bacteria</taxon>
        <taxon>Pseudomonadati</taxon>
        <taxon>Pseudomonadota</taxon>
        <taxon>Alphaproteobacteria</taxon>
        <taxon>Sphingomonadales</taxon>
        <taxon>Sphingomonadaceae</taxon>
        <taxon>Sphingomonas</taxon>
    </lineage>
</organism>
<dbReference type="Proteomes" id="UP000197290">
    <property type="component" value="Unassembled WGS sequence"/>
</dbReference>
<evidence type="ECO:0000256" key="2">
    <source>
        <dbReference type="ARBA" id="ARBA00022692"/>
    </source>
</evidence>
<feature type="transmembrane region" description="Helical" evidence="5">
    <location>
        <begin position="59"/>
        <end position="77"/>
    </location>
</feature>
<keyword evidence="2 5" id="KW-0812">Transmembrane</keyword>
<evidence type="ECO:0000313" key="8">
    <source>
        <dbReference type="Proteomes" id="UP000197290"/>
    </source>
</evidence>
<dbReference type="GO" id="GO:0016020">
    <property type="term" value="C:membrane"/>
    <property type="evidence" value="ECO:0007669"/>
    <property type="project" value="UniProtKB-SubCell"/>
</dbReference>
<name>A0A245ZI42_9SPHN</name>
<accession>A0A245ZI42</accession>
<feature type="transmembrane region" description="Helical" evidence="5">
    <location>
        <begin position="410"/>
        <end position="431"/>
    </location>
</feature>
<comment type="caution">
    <text evidence="7">The sequence shown here is derived from an EMBL/GenBank/DDBJ whole genome shotgun (WGS) entry which is preliminary data.</text>
</comment>
<proteinExistence type="predicted"/>
<evidence type="ECO:0000313" key="7">
    <source>
        <dbReference type="EMBL" id="OWK29412.1"/>
    </source>
</evidence>
<dbReference type="PANTHER" id="PTHR37422">
    <property type="entry name" value="TEICHURONIC ACID BIOSYNTHESIS PROTEIN TUAE"/>
    <property type="match status" value="1"/>
</dbReference>
<keyword evidence="4 5" id="KW-0472">Membrane</keyword>
<dbReference type="InterPro" id="IPR051533">
    <property type="entry name" value="WaaL-like"/>
</dbReference>
<feature type="transmembrane region" description="Helical" evidence="5">
    <location>
        <begin position="370"/>
        <end position="398"/>
    </location>
</feature>
<dbReference type="PANTHER" id="PTHR37422:SF17">
    <property type="entry name" value="O-ANTIGEN LIGASE"/>
    <property type="match status" value="1"/>
</dbReference>
<sequence length="482" mass="52247">MARSAVRSAKLPPPATRPKVAVRHGRLVRLVPPAPPTPSAAPVDTVALPDAPLAFRTRAAIVLFVSSLFLPSVFFLGPIVLSPALLFLTLGFLPFIGIWASGRAGGRLATDILVLACAAWAFVTRFVLLPFSNAVEPAGIVMLQTAGAFLAGRVLVRNAVATRLVFGTAIVGVVLMMPFLIIESVTGAKPLLNAAALLGHTLLPTNMDPRWGLGRSQGVFEHPILLGMFVATLISPAILMFRKAPGRPERALAGPIVILSAMTSLSTGALLSMNIQFGLMLWNAALRQVRQRWTILICLVVFLYVTADLLSNRTPFHLFVDYATFSAQSSYNRILIWQYGSAAVMDAPLLGHGTDDWERPAFMHASMDNFWLVIAYRYGLPAFLLLAGAFLLTIWRIARRSACSAQEQNMRLATIFSLVAIMIAAVSVHLWNNSYIWLMFMLGAVTWMTQAGNEAAPAAVVAEEGLGPVAESRHARLRRLGF</sequence>
<reference evidence="7 8" key="1">
    <citation type="submission" date="2017-03" db="EMBL/GenBank/DDBJ databases">
        <title>Genome sequence of Sphingomonas dokdonensis DSM 21029.</title>
        <authorList>
            <person name="Poehlein A."/>
            <person name="Wuebbeler J.H."/>
            <person name="Steinbuechel A."/>
            <person name="Daniel R."/>
        </authorList>
    </citation>
    <scope>NUCLEOTIDE SEQUENCE [LARGE SCALE GENOMIC DNA]</scope>
    <source>
        <strain evidence="7 8">DSM 21029</strain>
    </source>
</reference>
<evidence type="ECO:0000256" key="4">
    <source>
        <dbReference type="ARBA" id="ARBA00023136"/>
    </source>
</evidence>
<protein>
    <recommendedName>
        <fullName evidence="6">O-antigen ligase-related domain-containing protein</fullName>
    </recommendedName>
</protein>
<feature type="transmembrane region" description="Helical" evidence="5">
    <location>
        <begin position="137"/>
        <end position="156"/>
    </location>
</feature>
<feature type="domain" description="O-antigen ligase-related" evidence="6">
    <location>
        <begin position="257"/>
        <end position="386"/>
    </location>
</feature>
<dbReference type="InterPro" id="IPR007016">
    <property type="entry name" value="O-antigen_ligase-rel_domated"/>
</dbReference>
<feature type="transmembrane region" description="Helical" evidence="5">
    <location>
        <begin position="293"/>
        <end position="310"/>
    </location>
</feature>
<feature type="transmembrane region" description="Helical" evidence="5">
    <location>
        <begin position="112"/>
        <end position="131"/>
    </location>
</feature>
<evidence type="ECO:0000256" key="5">
    <source>
        <dbReference type="SAM" id="Phobius"/>
    </source>
</evidence>
<keyword evidence="3 5" id="KW-1133">Transmembrane helix</keyword>
<gene>
    <name evidence="7" type="ORF">SPDO_23970</name>
</gene>
<evidence type="ECO:0000256" key="3">
    <source>
        <dbReference type="ARBA" id="ARBA00022989"/>
    </source>
</evidence>
<dbReference type="EMBL" id="NBBI01000004">
    <property type="protein sequence ID" value="OWK29412.1"/>
    <property type="molecule type" value="Genomic_DNA"/>
</dbReference>
<keyword evidence="8" id="KW-1185">Reference proteome</keyword>
<evidence type="ECO:0000256" key="1">
    <source>
        <dbReference type="ARBA" id="ARBA00004141"/>
    </source>
</evidence>
<evidence type="ECO:0000259" key="6">
    <source>
        <dbReference type="Pfam" id="PF04932"/>
    </source>
</evidence>
<comment type="subcellular location">
    <subcellularLocation>
        <location evidence="1">Membrane</location>
        <topology evidence="1">Multi-pass membrane protein</topology>
    </subcellularLocation>
</comment>
<feature type="transmembrane region" description="Helical" evidence="5">
    <location>
        <begin position="83"/>
        <end position="100"/>
    </location>
</feature>
<dbReference type="Pfam" id="PF04932">
    <property type="entry name" value="Wzy_C"/>
    <property type="match status" value="1"/>
</dbReference>
<feature type="transmembrane region" description="Helical" evidence="5">
    <location>
        <begin position="224"/>
        <end position="241"/>
    </location>
</feature>
<dbReference type="AlphaFoldDB" id="A0A245ZI42"/>
<feature type="transmembrane region" description="Helical" evidence="5">
    <location>
        <begin position="163"/>
        <end position="182"/>
    </location>
</feature>